<evidence type="ECO:0000256" key="3">
    <source>
        <dbReference type="ARBA" id="ARBA00022746"/>
    </source>
</evidence>
<dbReference type="InterPro" id="IPR045019">
    <property type="entry name" value="BETA-OHASE-like"/>
</dbReference>
<dbReference type="PANTHER" id="PTHR31899">
    <property type="entry name" value="BETA-CAROTENE 3-HYDROXYLASE 1, CHLOROPLASTIC"/>
    <property type="match status" value="1"/>
</dbReference>
<feature type="transmembrane region" description="Helical" evidence="7">
    <location>
        <begin position="108"/>
        <end position="130"/>
    </location>
</feature>
<organism evidence="8 9">
    <name type="scientific">Aquilegia coerulea</name>
    <name type="common">Rocky mountain columbine</name>
    <dbReference type="NCBI Taxonomy" id="218851"/>
    <lineage>
        <taxon>Eukaryota</taxon>
        <taxon>Viridiplantae</taxon>
        <taxon>Streptophyta</taxon>
        <taxon>Embryophyta</taxon>
        <taxon>Tracheophyta</taxon>
        <taxon>Spermatophyta</taxon>
        <taxon>Magnoliopsida</taxon>
        <taxon>Ranunculales</taxon>
        <taxon>Ranunculaceae</taxon>
        <taxon>Thalictroideae</taxon>
        <taxon>Aquilegia</taxon>
    </lineage>
</organism>
<evidence type="ECO:0000256" key="7">
    <source>
        <dbReference type="SAM" id="Phobius"/>
    </source>
</evidence>
<comment type="similarity">
    <text evidence="2">Belongs to the sterol desaturase family.</text>
</comment>
<sequence length="202" mass="23039">MLMFAAGKEEECRGRKTDGGSTYSSRRNPLLDSKPTIQNTQFLLNFEHISTSLRTFSLRKKVCLSICFVVEGRRKQGGNDTTNQIDEDNTEERLEQMDFNVKRNSEHFTFLIPTVMYSLGILSVVVLPVYYRFLWQMQCRDIPMTEMLGIIAFSLGVAIHHSSKFEGVPYGLFLGPKELEDVGGTEDLETEVNHRIKRMSGS</sequence>
<dbReference type="STRING" id="218851.A0A2G5E0H9"/>
<evidence type="ECO:0000256" key="4">
    <source>
        <dbReference type="ARBA" id="ARBA00023002"/>
    </source>
</evidence>
<evidence type="ECO:0000256" key="2">
    <source>
        <dbReference type="ARBA" id="ARBA00009324"/>
    </source>
</evidence>
<dbReference type="InParanoid" id="A0A2G5E0H9"/>
<feature type="compositionally biased region" description="Basic and acidic residues" evidence="6">
    <location>
        <begin position="7"/>
        <end position="18"/>
    </location>
</feature>
<keyword evidence="7" id="KW-0812">Transmembrane</keyword>
<evidence type="ECO:0000256" key="5">
    <source>
        <dbReference type="ARBA" id="ARBA00026097"/>
    </source>
</evidence>
<dbReference type="GO" id="GO:0016123">
    <property type="term" value="P:xanthophyll biosynthetic process"/>
    <property type="evidence" value="ECO:0007669"/>
    <property type="project" value="TreeGrafter"/>
</dbReference>
<dbReference type="AlphaFoldDB" id="A0A2G5E0H9"/>
<reference evidence="8 9" key="1">
    <citation type="submission" date="2017-09" db="EMBL/GenBank/DDBJ databases">
        <title>WGS assembly of Aquilegia coerulea Goldsmith.</title>
        <authorList>
            <person name="Hodges S."/>
            <person name="Kramer E."/>
            <person name="Nordborg M."/>
            <person name="Tomkins J."/>
            <person name="Borevitz J."/>
            <person name="Derieg N."/>
            <person name="Yan J."/>
            <person name="Mihaltcheva S."/>
            <person name="Hayes R.D."/>
            <person name="Rokhsar D."/>
        </authorList>
    </citation>
    <scope>NUCLEOTIDE SEQUENCE [LARGE SCALE GENOMIC DNA]</scope>
    <source>
        <strain evidence="9">cv. Goldsmith</strain>
    </source>
</reference>
<accession>A0A2G5E0H9</accession>
<name>A0A2G5E0H9_AQUCA</name>
<gene>
    <name evidence="8" type="ORF">AQUCO_01300227v1</name>
</gene>
<keyword evidence="7" id="KW-1133">Transmembrane helix</keyword>
<keyword evidence="7" id="KW-0472">Membrane</keyword>
<dbReference type="EMBL" id="KZ305030">
    <property type="protein sequence ID" value="PIA49235.1"/>
    <property type="molecule type" value="Genomic_DNA"/>
</dbReference>
<dbReference type="OrthoDB" id="9990796at2759"/>
<protein>
    <recommendedName>
        <fullName evidence="5">beta-carotene 3-hydroxylase</fullName>
        <ecNumber evidence="5">1.14.15.24</ecNumber>
    </recommendedName>
</protein>
<evidence type="ECO:0000313" key="8">
    <source>
        <dbReference type="EMBL" id="PIA49235.1"/>
    </source>
</evidence>
<evidence type="ECO:0000313" key="9">
    <source>
        <dbReference type="Proteomes" id="UP000230069"/>
    </source>
</evidence>
<keyword evidence="3" id="KW-0125">Carotenoid biosynthesis</keyword>
<evidence type="ECO:0000256" key="1">
    <source>
        <dbReference type="ARBA" id="ARBA00004508"/>
    </source>
</evidence>
<dbReference type="EC" id="1.14.15.24" evidence="5"/>
<comment type="subcellular location">
    <subcellularLocation>
        <location evidence="1">Plastid</location>
        <location evidence="1">Chloroplast membrane</location>
        <topology evidence="1">Multi-pass membrane protein</topology>
    </subcellularLocation>
</comment>
<keyword evidence="9" id="KW-1185">Reference proteome</keyword>
<dbReference type="Proteomes" id="UP000230069">
    <property type="component" value="Unassembled WGS sequence"/>
</dbReference>
<proteinExistence type="inferred from homology"/>
<dbReference type="GO" id="GO:0031969">
    <property type="term" value="C:chloroplast membrane"/>
    <property type="evidence" value="ECO:0007669"/>
    <property type="project" value="UniProtKB-SubCell"/>
</dbReference>
<dbReference type="PANTHER" id="PTHR31899:SF9">
    <property type="entry name" value="BETA-CAROTENE 3-HYDROXYLASE 1, CHLOROPLASTIC"/>
    <property type="match status" value="1"/>
</dbReference>
<dbReference type="GO" id="GO:0016119">
    <property type="term" value="P:carotene metabolic process"/>
    <property type="evidence" value="ECO:0007669"/>
    <property type="project" value="TreeGrafter"/>
</dbReference>
<evidence type="ECO:0000256" key="6">
    <source>
        <dbReference type="SAM" id="MobiDB-lite"/>
    </source>
</evidence>
<keyword evidence="4" id="KW-0560">Oxidoreductase</keyword>
<dbReference type="GO" id="GO:0010291">
    <property type="term" value="F:beta-carotene 3-hydroxylase activity"/>
    <property type="evidence" value="ECO:0007669"/>
    <property type="project" value="UniProtKB-EC"/>
</dbReference>
<feature type="region of interest" description="Disordered" evidence="6">
    <location>
        <begin position="1"/>
        <end position="30"/>
    </location>
</feature>